<accession>A0A939MDT0</accession>
<evidence type="ECO:0000313" key="7">
    <source>
        <dbReference type="Proteomes" id="UP000664702"/>
    </source>
</evidence>
<sequence>MNEPKKNRKLAKQIDQHLAERITKPTSIKYLCRVFKLNRCALLHIFVERYDRSPIEAARAYRLRAARKMIQTGDVFVQDAARKYGFRRAPDFTNYYKDEFGELPSVTLRRAKR</sequence>
<evidence type="ECO:0000313" key="6">
    <source>
        <dbReference type="EMBL" id="UEM17062.1"/>
    </source>
</evidence>
<dbReference type="Gene3D" id="1.10.10.60">
    <property type="entry name" value="Homeodomain-like"/>
    <property type="match status" value="1"/>
</dbReference>
<protein>
    <submittedName>
        <fullName evidence="6">Helix-turn-helix domain-containing protein</fullName>
    </submittedName>
    <submittedName>
        <fullName evidence="5">Helix-turn-helix transcriptional regulator</fullName>
    </submittedName>
</protein>
<dbReference type="GO" id="GO:0003700">
    <property type="term" value="F:DNA-binding transcription factor activity"/>
    <property type="evidence" value="ECO:0007669"/>
    <property type="project" value="InterPro"/>
</dbReference>
<evidence type="ECO:0000256" key="3">
    <source>
        <dbReference type="ARBA" id="ARBA00023163"/>
    </source>
</evidence>
<name>A0A939MDT0_9BRAD</name>
<dbReference type="PANTHER" id="PTHR47893:SF1">
    <property type="entry name" value="REGULATORY PROTEIN PCHR"/>
    <property type="match status" value="1"/>
</dbReference>
<gene>
    <name evidence="6" type="ORF">J4G43_024235</name>
    <name evidence="5" type="ORF">J4G43_26255</name>
</gene>
<dbReference type="Pfam" id="PF12833">
    <property type="entry name" value="HTH_18"/>
    <property type="match status" value="1"/>
</dbReference>
<dbReference type="AlphaFoldDB" id="A0A939MDT0"/>
<proteinExistence type="predicted"/>
<dbReference type="Proteomes" id="UP000664702">
    <property type="component" value="Chromosome"/>
</dbReference>
<evidence type="ECO:0000259" key="4">
    <source>
        <dbReference type="PROSITE" id="PS01124"/>
    </source>
</evidence>
<dbReference type="RefSeq" id="WP_208086540.1">
    <property type="nucleotide sequence ID" value="NZ_CP086136.1"/>
</dbReference>
<feature type="domain" description="HTH araC/xylS-type" evidence="4">
    <location>
        <begin position="8"/>
        <end position="110"/>
    </location>
</feature>
<dbReference type="PROSITE" id="PS01124">
    <property type="entry name" value="HTH_ARAC_FAMILY_2"/>
    <property type="match status" value="1"/>
</dbReference>
<dbReference type="KEGG" id="bban:J4G43_024235"/>
<dbReference type="PROSITE" id="PS00041">
    <property type="entry name" value="HTH_ARAC_FAMILY_1"/>
    <property type="match status" value="1"/>
</dbReference>
<dbReference type="EMBL" id="CP086136">
    <property type="protein sequence ID" value="UEM17062.1"/>
    <property type="molecule type" value="Genomic_DNA"/>
</dbReference>
<evidence type="ECO:0000313" key="5">
    <source>
        <dbReference type="EMBL" id="MBO1864302.1"/>
    </source>
</evidence>
<dbReference type="InterPro" id="IPR018062">
    <property type="entry name" value="HTH_AraC-typ_CS"/>
</dbReference>
<organism evidence="5">
    <name type="scientific">Bradyrhizobium barranii subsp. barranii</name>
    <dbReference type="NCBI Taxonomy" id="2823807"/>
    <lineage>
        <taxon>Bacteria</taxon>
        <taxon>Pseudomonadati</taxon>
        <taxon>Pseudomonadota</taxon>
        <taxon>Alphaproteobacteria</taxon>
        <taxon>Hyphomicrobiales</taxon>
        <taxon>Nitrobacteraceae</taxon>
        <taxon>Bradyrhizobium</taxon>
        <taxon>Bradyrhizobium barranii</taxon>
    </lineage>
</organism>
<dbReference type="SMART" id="SM00342">
    <property type="entry name" value="HTH_ARAC"/>
    <property type="match status" value="1"/>
</dbReference>
<evidence type="ECO:0000256" key="1">
    <source>
        <dbReference type="ARBA" id="ARBA00023015"/>
    </source>
</evidence>
<dbReference type="InterPro" id="IPR009057">
    <property type="entry name" value="Homeodomain-like_sf"/>
</dbReference>
<dbReference type="GO" id="GO:0043565">
    <property type="term" value="F:sequence-specific DNA binding"/>
    <property type="evidence" value="ECO:0007669"/>
    <property type="project" value="InterPro"/>
</dbReference>
<dbReference type="InterPro" id="IPR018060">
    <property type="entry name" value="HTH_AraC"/>
</dbReference>
<dbReference type="SUPFAM" id="SSF46689">
    <property type="entry name" value="Homeodomain-like"/>
    <property type="match status" value="1"/>
</dbReference>
<dbReference type="InterPro" id="IPR053142">
    <property type="entry name" value="PchR_regulatory_protein"/>
</dbReference>
<evidence type="ECO:0000256" key="2">
    <source>
        <dbReference type="ARBA" id="ARBA00023125"/>
    </source>
</evidence>
<dbReference type="PANTHER" id="PTHR47893">
    <property type="entry name" value="REGULATORY PROTEIN PCHR"/>
    <property type="match status" value="1"/>
</dbReference>
<keyword evidence="3" id="KW-0804">Transcription</keyword>
<reference evidence="5" key="1">
    <citation type="submission" date="2021-03" db="EMBL/GenBank/DDBJ databases">
        <title>Whole Genome Sequence of Bradyrhizobium sp. Strain 144S4.</title>
        <authorList>
            <person name="Bromfield E.S.P."/>
            <person name="Cloutier S."/>
        </authorList>
    </citation>
    <scope>NUCLEOTIDE SEQUENCE [LARGE SCALE GENOMIC DNA]</scope>
    <source>
        <strain evidence="5">144S4</strain>
    </source>
</reference>
<reference evidence="6 7" key="2">
    <citation type="journal article" date="2022" name="Int. J. Syst. Evol. Microbiol.">
        <title>Strains of Bradyrhizobium barranii sp. nov. associated with legumes native to Canada are symbionts of soybeans and belong to different subspecies (subsp. barranii subsp. nov. and subsp. apii subsp. nov.) and symbiovars (sv. glycinearum and sv. septentrionale).</title>
        <authorList>
            <person name="Bromfield E.S.P."/>
            <person name="Cloutier S."/>
            <person name="Wasai-Hara S."/>
            <person name="Minamisawa K."/>
        </authorList>
    </citation>
    <scope>NUCLEOTIDE SEQUENCE [LARGE SCALE GENOMIC DNA]</scope>
    <source>
        <strain evidence="6 7">144S4</strain>
    </source>
</reference>
<keyword evidence="2" id="KW-0238">DNA-binding</keyword>
<dbReference type="EMBL" id="JAGEMI010000001">
    <property type="protein sequence ID" value="MBO1864302.1"/>
    <property type="molecule type" value="Genomic_DNA"/>
</dbReference>
<keyword evidence="1" id="KW-0805">Transcription regulation</keyword>